<evidence type="ECO:0000256" key="1">
    <source>
        <dbReference type="SAM" id="Phobius"/>
    </source>
</evidence>
<accession>A0A2P8DGT3</accession>
<keyword evidence="1" id="KW-0812">Transmembrane</keyword>
<organism evidence="2 3">
    <name type="scientific">Murinocardiopsis flavida</name>
    <dbReference type="NCBI Taxonomy" id="645275"/>
    <lineage>
        <taxon>Bacteria</taxon>
        <taxon>Bacillati</taxon>
        <taxon>Actinomycetota</taxon>
        <taxon>Actinomycetes</taxon>
        <taxon>Streptosporangiales</taxon>
        <taxon>Nocardiopsidaceae</taxon>
        <taxon>Murinocardiopsis</taxon>
    </lineage>
</organism>
<comment type="caution">
    <text evidence="2">The sequence shown here is derived from an EMBL/GenBank/DDBJ whole genome shotgun (WGS) entry which is preliminary data.</text>
</comment>
<dbReference type="AlphaFoldDB" id="A0A2P8DGT3"/>
<keyword evidence="3" id="KW-1185">Reference proteome</keyword>
<feature type="transmembrane region" description="Helical" evidence="1">
    <location>
        <begin position="6"/>
        <end position="25"/>
    </location>
</feature>
<reference evidence="2 3" key="1">
    <citation type="submission" date="2018-03" db="EMBL/GenBank/DDBJ databases">
        <title>Genomic Encyclopedia of Archaeal and Bacterial Type Strains, Phase II (KMG-II): from individual species to whole genera.</title>
        <authorList>
            <person name="Goeker M."/>
        </authorList>
    </citation>
    <scope>NUCLEOTIDE SEQUENCE [LARGE SCALE GENOMIC DNA]</scope>
    <source>
        <strain evidence="2 3">DSM 45312</strain>
    </source>
</reference>
<evidence type="ECO:0000313" key="3">
    <source>
        <dbReference type="Proteomes" id="UP000240542"/>
    </source>
</evidence>
<dbReference type="Proteomes" id="UP000240542">
    <property type="component" value="Unassembled WGS sequence"/>
</dbReference>
<evidence type="ECO:0000313" key="2">
    <source>
        <dbReference type="EMBL" id="PSK96430.1"/>
    </source>
</evidence>
<dbReference type="OrthoDB" id="3429251at2"/>
<gene>
    <name evidence="2" type="ORF">CLV63_11124</name>
</gene>
<sequence length="230" mass="24796">MDIPVELAIGGIIAVGVVFFALHWARGRRRSNAVVAWAKENGWTYRENDRALVAGFRGAPFDGGVTHAARHAVSGTYRGRTVAVFKYDYTVPGEGASKQTSTPYEIVAVRLPGPTPGLQVAPEHVGHKLLNFVGAQDLQTGDAEFDAAFHITTDDEAFALEALGPALRRLHLDGPRTLPFRLTGGHILTWEQRKGAVDVPTGLAMADHLIDLAEQMPGHLFGPATERSAD</sequence>
<keyword evidence="1" id="KW-1133">Transmembrane helix</keyword>
<dbReference type="EMBL" id="PYGA01000011">
    <property type="protein sequence ID" value="PSK96430.1"/>
    <property type="molecule type" value="Genomic_DNA"/>
</dbReference>
<name>A0A2P8DGT3_9ACTN</name>
<proteinExistence type="predicted"/>
<keyword evidence="1" id="KW-0472">Membrane</keyword>
<evidence type="ECO:0008006" key="4">
    <source>
        <dbReference type="Google" id="ProtNLM"/>
    </source>
</evidence>
<dbReference type="RefSeq" id="WP_106583833.1">
    <property type="nucleotide sequence ID" value="NZ_PYGA01000011.1"/>
</dbReference>
<protein>
    <recommendedName>
        <fullName evidence="4">DUF3137 domain-containing protein</fullName>
    </recommendedName>
</protein>